<dbReference type="eggNOG" id="arCOG00337">
    <property type="taxonomic scope" value="Archaea"/>
</dbReference>
<proteinExistence type="predicted"/>
<dbReference type="Pfam" id="PF02913">
    <property type="entry name" value="FAD-oxidase_C"/>
    <property type="match status" value="1"/>
</dbReference>
<evidence type="ECO:0000259" key="3">
    <source>
        <dbReference type="Pfam" id="PF02913"/>
    </source>
</evidence>
<keyword evidence="1" id="KW-0285">Flavoprotein</keyword>
<dbReference type="AlphaFoldDB" id="L9W2K1"/>
<dbReference type="GO" id="GO:0050660">
    <property type="term" value="F:flavin adenine dinucleotide binding"/>
    <property type="evidence" value="ECO:0007669"/>
    <property type="project" value="InterPro"/>
</dbReference>
<evidence type="ECO:0000256" key="1">
    <source>
        <dbReference type="ARBA" id="ARBA00022630"/>
    </source>
</evidence>
<dbReference type="InterPro" id="IPR016171">
    <property type="entry name" value="Vanillyl_alc_oxidase_C-sub2"/>
</dbReference>
<dbReference type="RefSeq" id="WP_008164136.1">
    <property type="nucleotide sequence ID" value="NZ_AOHX01000045.1"/>
</dbReference>
<dbReference type="InterPro" id="IPR016164">
    <property type="entry name" value="FAD-linked_Oxase-like_C"/>
</dbReference>
<dbReference type="EMBL" id="AOHX01000045">
    <property type="protein sequence ID" value="ELY42538.1"/>
    <property type="molecule type" value="Genomic_DNA"/>
</dbReference>
<dbReference type="SUPFAM" id="SSF55103">
    <property type="entry name" value="FAD-linked oxidases, C-terminal domain"/>
    <property type="match status" value="1"/>
</dbReference>
<accession>L9W2K1</accession>
<keyword evidence="5" id="KW-1185">Reference proteome</keyword>
<name>L9W2K1_9EURY</name>
<dbReference type="GO" id="GO:0003824">
    <property type="term" value="F:catalytic activity"/>
    <property type="evidence" value="ECO:0007669"/>
    <property type="project" value="InterPro"/>
</dbReference>
<sequence>MSDDDAEMDALWQARRKLAYAVPATILSLEPLHPGDVIKRALDPTGTLNPGKIFPNGASRFVWAVRSRRKTSSPRAVTGSL</sequence>
<evidence type="ECO:0000313" key="5">
    <source>
        <dbReference type="Proteomes" id="UP000011661"/>
    </source>
</evidence>
<dbReference type="Proteomes" id="UP000011661">
    <property type="component" value="Unassembled WGS sequence"/>
</dbReference>
<feature type="domain" description="FAD-binding oxidoreductase/transferase type 4 C-terminal" evidence="3">
    <location>
        <begin position="38"/>
        <end position="53"/>
    </location>
</feature>
<gene>
    <name evidence="4" type="ORF">C495_14532</name>
</gene>
<comment type="caution">
    <text evidence="4">The sequence shown here is derived from an EMBL/GenBank/DDBJ whole genome shotgun (WGS) entry which is preliminary data.</text>
</comment>
<protein>
    <submittedName>
        <fullName evidence="4">FAD linked oxidase domain protein</fullName>
    </submittedName>
</protein>
<organism evidence="4 5">
    <name type="scientific">Natronorubrum sulfidifaciens JCM 14089</name>
    <dbReference type="NCBI Taxonomy" id="1230460"/>
    <lineage>
        <taxon>Archaea</taxon>
        <taxon>Methanobacteriati</taxon>
        <taxon>Methanobacteriota</taxon>
        <taxon>Stenosarchaea group</taxon>
        <taxon>Halobacteria</taxon>
        <taxon>Halobacteriales</taxon>
        <taxon>Natrialbaceae</taxon>
        <taxon>Natronorubrum</taxon>
    </lineage>
</organism>
<reference evidence="4 5" key="1">
    <citation type="journal article" date="2014" name="PLoS Genet.">
        <title>Phylogenetically driven sequencing of extremely halophilic archaea reveals strategies for static and dynamic osmo-response.</title>
        <authorList>
            <person name="Becker E.A."/>
            <person name="Seitzer P.M."/>
            <person name="Tritt A."/>
            <person name="Larsen D."/>
            <person name="Krusor M."/>
            <person name="Yao A.I."/>
            <person name="Wu D."/>
            <person name="Madern D."/>
            <person name="Eisen J.A."/>
            <person name="Darling A.E."/>
            <person name="Facciotti M.T."/>
        </authorList>
    </citation>
    <scope>NUCLEOTIDE SEQUENCE [LARGE SCALE GENOMIC DNA]</scope>
    <source>
        <strain evidence="4 5">JCM 14089</strain>
    </source>
</reference>
<keyword evidence="2" id="KW-0274">FAD</keyword>
<dbReference type="InterPro" id="IPR004113">
    <property type="entry name" value="FAD-bd_oxidored_4_C"/>
</dbReference>
<evidence type="ECO:0000256" key="2">
    <source>
        <dbReference type="ARBA" id="ARBA00022827"/>
    </source>
</evidence>
<evidence type="ECO:0000313" key="4">
    <source>
        <dbReference type="EMBL" id="ELY42538.1"/>
    </source>
</evidence>
<dbReference type="Gene3D" id="1.10.45.10">
    <property type="entry name" value="Vanillyl-alcohol Oxidase, Chain A, domain 4"/>
    <property type="match status" value="1"/>
</dbReference>